<evidence type="ECO:0000256" key="4">
    <source>
        <dbReference type="ARBA" id="ARBA00022833"/>
    </source>
</evidence>
<keyword evidence="1" id="KW-0479">Metal-binding</keyword>
<dbReference type="PROSITE" id="PS50157">
    <property type="entry name" value="ZINC_FINGER_C2H2_2"/>
    <property type="match status" value="3"/>
</dbReference>
<reference evidence="8 9" key="1">
    <citation type="submission" date="2024-05" db="EMBL/GenBank/DDBJ databases">
        <authorList>
            <person name="Wallberg A."/>
        </authorList>
    </citation>
    <scope>NUCLEOTIDE SEQUENCE [LARGE SCALE GENOMIC DNA]</scope>
</reference>
<dbReference type="PROSITE" id="PS00028">
    <property type="entry name" value="ZINC_FINGER_C2H2_1"/>
    <property type="match status" value="2"/>
</dbReference>
<evidence type="ECO:0000256" key="5">
    <source>
        <dbReference type="ARBA" id="ARBA00023242"/>
    </source>
</evidence>
<keyword evidence="9" id="KW-1185">Reference proteome</keyword>
<accession>A0AAV2SDK2</accession>
<evidence type="ECO:0000313" key="9">
    <source>
        <dbReference type="Proteomes" id="UP001497623"/>
    </source>
</evidence>
<dbReference type="GO" id="GO:0000978">
    <property type="term" value="F:RNA polymerase II cis-regulatory region sequence-specific DNA binding"/>
    <property type="evidence" value="ECO:0007669"/>
    <property type="project" value="TreeGrafter"/>
</dbReference>
<dbReference type="PANTHER" id="PTHR23235:SF142">
    <property type="entry name" value="ZINC FINGER PROTEIN 384"/>
    <property type="match status" value="1"/>
</dbReference>
<keyword evidence="3 6" id="KW-0863">Zinc-finger</keyword>
<feature type="domain" description="C2H2-type" evidence="7">
    <location>
        <begin position="22"/>
        <end position="49"/>
    </location>
</feature>
<keyword evidence="2" id="KW-0677">Repeat</keyword>
<evidence type="ECO:0000256" key="3">
    <source>
        <dbReference type="ARBA" id="ARBA00022771"/>
    </source>
</evidence>
<dbReference type="InterPro" id="IPR013087">
    <property type="entry name" value="Znf_C2H2_type"/>
</dbReference>
<keyword evidence="5" id="KW-0539">Nucleus</keyword>
<evidence type="ECO:0000259" key="7">
    <source>
        <dbReference type="PROSITE" id="PS50157"/>
    </source>
</evidence>
<evidence type="ECO:0000256" key="1">
    <source>
        <dbReference type="ARBA" id="ARBA00022723"/>
    </source>
</evidence>
<dbReference type="SUPFAM" id="SSF57667">
    <property type="entry name" value="beta-beta-alpha zinc fingers"/>
    <property type="match status" value="2"/>
</dbReference>
<gene>
    <name evidence="8" type="ORF">MNOR_LOCUS36275</name>
</gene>
<name>A0AAV2SDK2_MEGNR</name>
<dbReference type="EMBL" id="CAXKWB010064915">
    <property type="protein sequence ID" value="CAL4188281.1"/>
    <property type="molecule type" value="Genomic_DNA"/>
</dbReference>
<comment type="caution">
    <text evidence="8">The sequence shown here is derived from an EMBL/GenBank/DDBJ whole genome shotgun (WGS) entry which is preliminary data.</text>
</comment>
<dbReference type="Proteomes" id="UP001497623">
    <property type="component" value="Unassembled WGS sequence"/>
</dbReference>
<organism evidence="8 9">
    <name type="scientific">Meganyctiphanes norvegica</name>
    <name type="common">Northern krill</name>
    <name type="synonym">Thysanopoda norvegica</name>
    <dbReference type="NCBI Taxonomy" id="48144"/>
    <lineage>
        <taxon>Eukaryota</taxon>
        <taxon>Metazoa</taxon>
        <taxon>Ecdysozoa</taxon>
        <taxon>Arthropoda</taxon>
        <taxon>Crustacea</taxon>
        <taxon>Multicrustacea</taxon>
        <taxon>Malacostraca</taxon>
        <taxon>Eumalacostraca</taxon>
        <taxon>Eucarida</taxon>
        <taxon>Euphausiacea</taxon>
        <taxon>Euphausiidae</taxon>
        <taxon>Meganyctiphanes</taxon>
    </lineage>
</organism>
<dbReference type="Gene3D" id="3.30.160.60">
    <property type="entry name" value="Classic Zinc Finger"/>
    <property type="match status" value="3"/>
</dbReference>
<evidence type="ECO:0000256" key="6">
    <source>
        <dbReference type="PROSITE-ProRule" id="PRU00042"/>
    </source>
</evidence>
<dbReference type="PANTHER" id="PTHR23235">
    <property type="entry name" value="KRUEPPEL-LIKE TRANSCRIPTION FACTOR"/>
    <property type="match status" value="1"/>
</dbReference>
<dbReference type="FunFam" id="3.30.160.60:FF:000624">
    <property type="entry name" value="zinc finger protein 697"/>
    <property type="match status" value="1"/>
</dbReference>
<keyword evidence="4" id="KW-0862">Zinc</keyword>
<sequence>KAFLYNSELKVHTRIHTGERPFKCSECDKAFFKNRDLKTHMKIHTAERPYQCSQCEKSFLKNSHLKEHMRLHRMEKLYHSNLLDKGQHMEDETSDTTVYFNDTNVDIKEEQLDNKVVIDNLSEPIVEETEEKSDSVLHTGTVTDEDEDNKSLIIKIEYLTRV</sequence>
<protein>
    <recommendedName>
        <fullName evidence="7">C2H2-type domain-containing protein</fullName>
    </recommendedName>
</protein>
<dbReference type="AlphaFoldDB" id="A0AAV2SDK2"/>
<dbReference type="SMART" id="SM00355">
    <property type="entry name" value="ZnF_C2H2"/>
    <property type="match status" value="2"/>
</dbReference>
<dbReference type="GO" id="GO:0000981">
    <property type="term" value="F:DNA-binding transcription factor activity, RNA polymerase II-specific"/>
    <property type="evidence" value="ECO:0007669"/>
    <property type="project" value="TreeGrafter"/>
</dbReference>
<dbReference type="InterPro" id="IPR036236">
    <property type="entry name" value="Znf_C2H2_sf"/>
</dbReference>
<proteinExistence type="predicted"/>
<dbReference type="FunFam" id="3.30.160.60:FF:002343">
    <property type="entry name" value="Zinc finger protein 33A"/>
    <property type="match status" value="1"/>
</dbReference>
<feature type="domain" description="C2H2-type" evidence="7">
    <location>
        <begin position="50"/>
        <end position="77"/>
    </location>
</feature>
<dbReference type="GO" id="GO:0008270">
    <property type="term" value="F:zinc ion binding"/>
    <property type="evidence" value="ECO:0007669"/>
    <property type="project" value="UniProtKB-KW"/>
</dbReference>
<dbReference type="Pfam" id="PF00096">
    <property type="entry name" value="zf-C2H2"/>
    <property type="match status" value="2"/>
</dbReference>
<feature type="domain" description="C2H2-type" evidence="7">
    <location>
        <begin position="1"/>
        <end position="21"/>
    </location>
</feature>
<feature type="non-terminal residue" evidence="8">
    <location>
        <position position="1"/>
    </location>
</feature>
<evidence type="ECO:0000313" key="8">
    <source>
        <dbReference type="EMBL" id="CAL4188281.1"/>
    </source>
</evidence>
<evidence type="ECO:0000256" key="2">
    <source>
        <dbReference type="ARBA" id="ARBA00022737"/>
    </source>
</evidence>